<dbReference type="RefSeq" id="WP_055633348.1">
    <property type="nucleotide sequence ID" value="NZ_KQ948765.1"/>
</dbReference>
<dbReference type="CDD" id="cd05233">
    <property type="entry name" value="SDR_c"/>
    <property type="match status" value="1"/>
</dbReference>
<protein>
    <submittedName>
        <fullName evidence="3">Short-chain dehydrogenase</fullName>
    </submittedName>
</protein>
<evidence type="ECO:0000256" key="2">
    <source>
        <dbReference type="ARBA" id="ARBA00023002"/>
    </source>
</evidence>
<name>A0A124I436_9ACTN</name>
<dbReference type="EMBL" id="LMWW01000012">
    <property type="protein sequence ID" value="KUN85646.1"/>
    <property type="molecule type" value="Genomic_DNA"/>
</dbReference>
<dbReference type="OrthoDB" id="9803333at2"/>
<reference evidence="3 4" key="1">
    <citation type="submission" date="2015-10" db="EMBL/GenBank/DDBJ databases">
        <title>Draft genome sequence of Streptomyces griseoruber DSM 40281, type strain for the species Streptomyces griseoruber.</title>
        <authorList>
            <person name="Ruckert C."/>
            <person name="Winkler A."/>
            <person name="Kalinowski J."/>
            <person name="Kampfer P."/>
            <person name="Glaeser S."/>
        </authorList>
    </citation>
    <scope>NUCLEOTIDE SEQUENCE [LARGE SCALE GENOMIC DNA]</scope>
    <source>
        <strain evidence="3 4">DSM 40281</strain>
    </source>
</reference>
<gene>
    <name evidence="3" type="ORF">AQJ64_11030</name>
</gene>
<dbReference type="InterPro" id="IPR002347">
    <property type="entry name" value="SDR_fam"/>
</dbReference>
<dbReference type="Gene3D" id="3.40.50.720">
    <property type="entry name" value="NAD(P)-binding Rossmann-like Domain"/>
    <property type="match status" value="1"/>
</dbReference>
<organism evidence="3 4">
    <name type="scientific">Streptomyces griseoruber</name>
    <dbReference type="NCBI Taxonomy" id="1943"/>
    <lineage>
        <taxon>Bacteria</taxon>
        <taxon>Bacillati</taxon>
        <taxon>Actinomycetota</taxon>
        <taxon>Actinomycetes</taxon>
        <taxon>Kitasatosporales</taxon>
        <taxon>Streptomycetaceae</taxon>
        <taxon>Streptomyces</taxon>
    </lineage>
</organism>
<dbReference type="Pfam" id="PF13561">
    <property type="entry name" value="adh_short_C2"/>
    <property type="match status" value="2"/>
</dbReference>
<accession>A0A124I436</accession>
<dbReference type="STRING" id="1943.AQJ64_11030"/>
<proteinExistence type="inferred from homology"/>
<dbReference type="Proteomes" id="UP000052982">
    <property type="component" value="Unassembled WGS sequence"/>
</dbReference>
<dbReference type="GO" id="GO:0016491">
    <property type="term" value="F:oxidoreductase activity"/>
    <property type="evidence" value="ECO:0007669"/>
    <property type="project" value="UniProtKB-KW"/>
</dbReference>
<keyword evidence="2" id="KW-0560">Oxidoreductase</keyword>
<dbReference type="PANTHER" id="PTHR43477">
    <property type="entry name" value="DIHYDROANTICAPSIN 7-DEHYDROGENASE"/>
    <property type="match status" value="1"/>
</dbReference>
<dbReference type="InterPro" id="IPR036291">
    <property type="entry name" value="NAD(P)-bd_dom_sf"/>
</dbReference>
<comment type="caution">
    <text evidence="3">The sequence shown here is derived from an EMBL/GenBank/DDBJ whole genome shotgun (WGS) entry which is preliminary data.</text>
</comment>
<dbReference type="InterPro" id="IPR051122">
    <property type="entry name" value="SDR_DHRS6-like"/>
</dbReference>
<dbReference type="AlphaFoldDB" id="A0A124I436"/>
<evidence type="ECO:0000256" key="1">
    <source>
        <dbReference type="ARBA" id="ARBA00006484"/>
    </source>
</evidence>
<dbReference type="SUPFAM" id="SSF51735">
    <property type="entry name" value="NAD(P)-binding Rossmann-fold domains"/>
    <property type="match status" value="1"/>
</dbReference>
<dbReference type="PRINTS" id="PR00081">
    <property type="entry name" value="GDHRDH"/>
</dbReference>
<evidence type="ECO:0000313" key="4">
    <source>
        <dbReference type="Proteomes" id="UP000052982"/>
    </source>
</evidence>
<evidence type="ECO:0000313" key="3">
    <source>
        <dbReference type="EMBL" id="KUN85646.1"/>
    </source>
</evidence>
<dbReference type="PANTHER" id="PTHR43477:SF1">
    <property type="entry name" value="DIHYDROANTICAPSIN 7-DEHYDROGENASE"/>
    <property type="match status" value="1"/>
</dbReference>
<keyword evidence="4" id="KW-1185">Reference proteome</keyword>
<sequence length="274" mass="28518">MSTVGIATGAGGGVGEACARRLADRVDVLLLADRDEAAAARVAKGLSRYGKRAVVEPIGVDVTDPGDLARLARRAGGAGALRAVAHAESVAPEEGDWRRIIEVDLVGTVLLAEALRPLAGAGTAFVYCASVSPLIARIEPDPTVAAVLDEPVDDGLLDRIRDAIGPAVEDPAWAYPWATYGVQRFARAEAVRLGPLGARVCSVSPGAIDTPQTRMEAERHESVRRLILSTPLGRTGRYEEVAAVAAFLLSDEASFVSGVDLVVDGGLCAAMSDE</sequence>
<comment type="similarity">
    <text evidence="1">Belongs to the short-chain dehydrogenases/reductases (SDR) family.</text>
</comment>